<proteinExistence type="inferred from homology"/>
<dbReference type="CDD" id="cd00754">
    <property type="entry name" value="Ubl_MoaD"/>
    <property type="match status" value="1"/>
</dbReference>
<dbReference type="GO" id="GO:0006777">
    <property type="term" value="P:Mo-molybdopterin cofactor biosynthetic process"/>
    <property type="evidence" value="ECO:0007669"/>
    <property type="project" value="InterPro"/>
</dbReference>
<dbReference type="AlphaFoldDB" id="A0A1F6GER6"/>
<dbReference type="InterPro" id="IPR012675">
    <property type="entry name" value="Beta-grasp_dom_sf"/>
</dbReference>
<dbReference type="PANTHER" id="PTHR33359:SF1">
    <property type="entry name" value="MOLYBDOPTERIN SYNTHASE SULFUR CARRIER SUBUNIT"/>
    <property type="match status" value="1"/>
</dbReference>
<comment type="similarity">
    <text evidence="2">Belongs to the MoaD family.</text>
</comment>
<gene>
    <name evidence="4" type="ORF">A2527_03340</name>
</gene>
<evidence type="ECO:0000313" key="5">
    <source>
        <dbReference type="Proteomes" id="UP000178449"/>
    </source>
</evidence>
<dbReference type="Proteomes" id="UP000178449">
    <property type="component" value="Unassembled WGS sequence"/>
</dbReference>
<dbReference type="STRING" id="1817772.A2527_03340"/>
<organism evidence="4 5">
    <name type="scientific">Candidatus Lambdaproteobacteria bacterium RIFOXYD2_FULL_50_16</name>
    <dbReference type="NCBI Taxonomy" id="1817772"/>
    <lineage>
        <taxon>Bacteria</taxon>
        <taxon>Pseudomonadati</taxon>
        <taxon>Pseudomonadota</taxon>
        <taxon>Candidatus Lambdaproteobacteria</taxon>
    </lineage>
</organism>
<evidence type="ECO:0000313" key="4">
    <source>
        <dbReference type="EMBL" id="OGG96604.1"/>
    </source>
</evidence>
<name>A0A1F6GER6_9PROT</name>
<dbReference type="SUPFAM" id="SSF54285">
    <property type="entry name" value="MoaD/ThiS"/>
    <property type="match status" value="1"/>
</dbReference>
<dbReference type="Pfam" id="PF02597">
    <property type="entry name" value="ThiS"/>
    <property type="match status" value="1"/>
</dbReference>
<evidence type="ECO:0000256" key="2">
    <source>
        <dbReference type="ARBA" id="ARBA00024200"/>
    </source>
</evidence>
<evidence type="ECO:0000256" key="1">
    <source>
        <dbReference type="ARBA" id="ARBA00022741"/>
    </source>
</evidence>
<sequence length="81" mass="8570">MQVRLLLFAGLKELVGKEVLGLELKPGARVQDALDQLLKEHPAASPLRSSLRAAIDLEYAELDAVLSEGVELALIPPVGGG</sequence>
<dbReference type="UniPathway" id="UPA00344"/>
<protein>
    <recommendedName>
        <fullName evidence="3">Molybdopterin synthase sulfur carrier subunit</fullName>
    </recommendedName>
</protein>
<dbReference type="GO" id="GO:0000166">
    <property type="term" value="F:nucleotide binding"/>
    <property type="evidence" value="ECO:0007669"/>
    <property type="project" value="UniProtKB-KW"/>
</dbReference>
<keyword evidence="1" id="KW-0547">Nucleotide-binding</keyword>
<comment type="caution">
    <text evidence="4">The sequence shown here is derived from an EMBL/GenBank/DDBJ whole genome shotgun (WGS) entry which is preliminary data.</text>
</comment>
<reference evidence="4 5" key="1">
    <citation type="journal article" date="2016" name="Nat. Commun.">
        <title>Thousands of microbial genomes shed light on interconnected biogeochemical processes in an aquifer system.</title>
        <authorList>
            <person name="Anantharaman K."/>
            <person name="Brown C.T."/>
            <person name="Hug L.A."/>
            <person name="Sharon I."/>
            <person name="Castelle C.J."/>
            <person name="Probst A.J."/>
            <person name="Thomas B.C."/>
            <person name="Singh A."/>
            <person name="Wilkins M.J."/>
            <person name="Karaoz U."/>
            <person name="Brodie E.L."/>
            <person name="Williams K.H."/>
            <person name="Hubbard S.S."/>
            <person name="Banfield J.F."/>
        </authorList>
    </citation>
    <scope>NUCLEOTIDE SEQUENCE [LARGE SCALE GENOMIC DNA]</scope>
</reference>
<dbReference type="PANTHER" id="PTHR33359">
    <property type="entry name" value="MOLYBDOPTERIN SYNTHASE SULFUR CARRIER SUBUNIT"/>
    <property type="match status" value="1"/>
</dbReference>
<dbReference type="EMBL" id="MFNE01000010">
    <property type="protein sequence ID" value="OGG96604.1"/>
    <property type="molecule type" value="Genomic_DNA"/>
</dbReference>
<dbReference type="InterPro" id="IPR044672">
    <property type="entry name" value="MOCS2A"/>
</dbReference>
<accession>A0A1F6GER6</accession>
<dbReference type="Gene3D" id="3.10.20.30">
    <property type="match status" value="1"/>
</dbReference>
<dbReference type="InterPro" id="IPR016155">
    <property type="entry name" value="Mopterin_synth/thiamin_S_b"/>
</dbReference>
<evidence type="ECO:0000256" key="3">
    <source>
        <dbReference type="ARBA" id="ARBA00024247"/>
    </source>
</evidence>
<dbReference type="GO" id="GO:1990133">
    <property type="term" value="C:molybdopterin adenylyltransferase complex"/>
    <property type="evidence" value="ECO:0007669"/>
    <property type="project" value="TreeGrafter"/>
</dbReference>
<dbReference type="InterPro" id="IPR003749">
    <property type="entry name" value="ThiS/MoaD-like"/>
</dbReference>